<evidence type="ECO:0000313" key="5">
    <source>
        <dbReference type="Proteomes" id="UP000827284"/>
    </source>
</evidence>
<organism evidence="4 5">
    <name type="scientific">Entomortierella parvispora</name>
    <dbReference type="NCBI Taxonomy" id="205924"/>
    <lineage>
        <taxon>Eukaryota</taxon>
        <taxon>Fungi</taxon>
        <taxon>Fungi incertae sedis</taxon>
        <taxon>Mucoromycota</taxon>
        <taxon>Mortierellomycotina</taxon>
        <taxon>Mortierellomycetes</taxon>
        <taxon>Mortierellales</taxon>
        <taxon>Mortierellaceae</taxon>
        <taxon>Entomortierella</taxon>
    </lineage>
</organism>
<feature type="compositionally biased region" description="Polar residues" evidence="1">
    <location>
        <begin position="1127"/>
        <end position="1143"/>
    </location>
</feature>
<feature type="region of interest" description="Disordered" evidence="1">
    <location>
        <begin position="1379"/>
        <end position="1419"/>
    </location>
</feature>
<dbReference type="EMBL" id="BQFW01000007">
    <property type="protein sequence ID" value="GJJ73208.1"/>
    <property type="molecule type" value="Genomic_DNA"/>
</dbReference>
<evidence type="ECO:0000259" key="3">
    <source>
        <dbReference type="Pfam" id="PF06011"/>
    </source>
</evidence>
<evidence type="ECO:0000256" key="2">
    <source>
        <dbReference type="SAM" id="Phobius"/>
    </source>
</evidence>
<feature type="region of interest" description="Disordered" evidence="1">
    <location>
        <begin position="959"/>
        <end position="997"/>
    </location>
</feature>
<feature type="compositionally biased region" description="Basic and acidic residues" evidence="1">
    <location>
        <begin position="807"/>
        <end position="816"/>
    </location>
</feature>
<feature type="transmembrane region" description="Helical" evidence="2">
    <location>
        <begin position="721"/>
        <end position="744"/>
    </location>
</feature>
<feature type="region of interest" description="Disordered" evidence="1">
    <location>
        <begin position="262"/>
        <end position="282"/>
    </location>
</feature>
<dbReference type="InterPro" id="IPR040241">
    <property type="entry name" value="TRP_Flc/Pkd2-like"/>
</dbReference>
<feature type="transmembrane region" description="Helical" evidence="2">
    <location>
        <begin position="690"/>
        <end position="709"/>
    </location>
</feature>
<evidence type="ECO:0000313" key="4">
    <source>
        <dbReference type="EMBL" id="GJJ73208.1"/>
    </source>
</evidence>
<dbReference type="OrthoDB" id="2115177at2759"/>
<feature type="region of interest" description="Disordered" evidence="1">
    <location>
        <begin position="1077"/>
        <end position="1097"/>
    </location>
</feature>
<keyword evidence="2" id="KW-1133">Transmembrane helix</keyword>
<feature type="transmembrane region" description="Helical" evidence="2">
    <location>
        <begin position="491"/>
        <end position="517"/>
    </location>
</feature>
<feature type="region of interest" description="Disordered" evidence="1">
    <location>
        <begin position="1329"/>
        <end position="1349"/>
    </location>
</feature>
<feature type="transmembrane region" description="Helical" evidence="2">
    <location>
        <begin position="612"/>
        <end position="639"/>
    </location>
</feature>
<feature type="region of interest" description="Disordered" evidence="1">
    <location>
        <begin position="386"/>
        <end position="418"/>
    </location>
</feature>
<keyword evidence="5" id="KW-1185">Reference proteome</keyword>
<feature type="region of interest" description="Disordered" evidence="1">
    <location>
        <begin position="435"/>
        <end position="472"/>
    </location>
</feature>
<feature type="compositionally biased region" description="Polar residues" evidence="1">
    <location>
        <begin position="1329"/>
        <end position="1340"/>
    </location>
</feature>
<feature type="region of interest" description="Disordered" evidence="1">
    <location>
        <begin position="1020"/>
        <end position="1047"/>
    </location>
</feature>
<dbReference type="GO" id="GO:0016020">
    <property type="term" value="C:membrane"/>
    <property type="evidence" value="ECO:0007669"/>
    <property type="project" value="TreeGrafter"/>
</dbReference>
<feature type="region of interest" description="Disordered" evidence="1">
    <location>
        <begin position="761"/>
        <end position="889"/>
    </location>
</feature>
<proteinExistence type="predicted"/>
<feature type="transmembrane region" description="Helical" evidence="2">
    <location>
        <begin position="538"/>
        <end position="563"/>
    </location>
</feature>
<dbReference type="Proteomes" id="UP000827284">
    <property type="component" value="Unassembled WGS sequence"/>
</dbReference>
<feature type="compositionally biased region" description="Polar residues" evidence="1">
    <location>
        <begin position="262"/>
        <end position="272"/>
    </location>
</feature>
<protein>
    <recommendedName>
        <fullName evidence="3">TRP C-terminal domain-containing protein</fullName>
    </recommendedName>
</protein>
<accession>A0A9P3LWM1</accession>
<feature type="compositionally biased region" description="Low complexity" evidence="1">
    <location>
        <begin position="1144"/>
        <end position="1159"/>
    </location>
</feature>
<keyword evidence="2" id="KW-0472">Membrane</keyword>
<feature type="compositionally biased region" description="Polar residues" evidence="1">
    <location>
        <begin position="1081"/>
        <end position="1094"/>
    </location>
</feature>
<feature type="compositionally biased region" description="Pro residues" evidence="1">
    <location>
        <begin position="442"/>
        <end position="459"/>
    </location>
</feature>
<feature type="transmembrane region" description="Helical" evidence="2">
    <location>
        <begin position="569"/>
        <end position="591"/>
    </location>
</feature>
<feature type="region of interest" description="Disordered" evidence="1">
    <location>
        <begin position="1127"/>
        <end position="1159"/>
    </location>
</feature>
<sequence>MMLAAPLNPIDTVTAASASKSSQDVLSSHNIIRSIGFRDCATDPLTNNIKLSHLALLYDAESNTISLKVDGTADKEFDAGTAQILLTAYDRVVYDESVDMAKVALFIPSQLFSFPAVEALAMIKLLDLQGSTLLCASVPLTNTVSAHSPVITIASVSLTAATIALTAVTSLVASFSSAALLTSMPLAANAGGGPAAGANGLSPSVWDVVSFCQFIAISGSLNLDYPELLQQWTQNFGWSMGLVQAEGWNKVIEGLRASTRKTLGDSSETNENNQEEDMTPVAKQSFTLVPNETSLGGGSGDRILVSESIGGASTHHLAGGSTTTALSMDSMVDGAVKSFVEQQRAAGISNPQNQTEEQMLAMAKKMEPAKLLSILSKHDVYHSTITRRQDPAPPVAAPSVPASISRQPLSGDGVLPSDQDMSLMHRLGELAKLPASEKSPTLTPPPSSPDASPSAPPAWPQGNYHQTTEPLSPHGGLASFGQRLNIPAQNLFMTSLILFCLLLLSASILALVLRLGLEGYATYYRPGKFTKLRRRFSSYYFGNMLRVVLLAYFAVATMAFYQLTRQDSWVIQTLAGMTLLGFVILATWVTLRLRRAGGTSLFFDERLKARYGVLYDQYVVSAYWFFIPVLAYQVLKAAIVGLGQGSPSASTSSQESDSWAQTSLLLLVEVAFAASVIWKHPFSNKTPNRLNAALGCVRVLNVILLAVLIQGTGKISMVSKTVIGVLITAMQVVMILVLATLVGVQLSKALWGLYKAVKASRENKPEKEKHESLIASLKHRKSKKEKNGLENGDDDSEDEYGIKKGRRAGEHERGGEKSMASLVGMMGIGSNPTIRCTPASDDEDSEDDIEDEDEWNRDRQSLTHSKRSSLESRSSIRDSMQSGDSNSSRILDYYHPAYLSSSPRASQGSKEEYDPYNDHAEVPASQAYSNRLSIPISESTPTVLSDIWVQAQYMTRRHSESNALDNTMPSVNDKGLRHHHSSPHSLLQFQQDQERRRPHSVISQVRRSVLEPATFVAPALHSPDFNQVGGSSSARSERRGSGQSYRSYRTLQRDSMPFFQSTLLPATLMAGPPPPSIMQPRRSSVSSATLTTPPSFSPVLRMGDAKFGPRRSDSVQSVAMFSPTQVCSSFGNSPSQQQAESIVSASPDSSQSGSPLPVIPVRSSSVSSLRNNFSQYRFPDEGPMSIPTEPPVVEASRAGSATPSRRTVADVQRTIHPLSPFHPDYQHPDDLYKPSKPSPNEMGPTGYFPPNTIQDGSMEAKRDHRAQAIAPPASTKGPATPSALSSKRLPPKLRIDTRRPEVAPPPQIPMPILPPTPLSTSLFLPVASDQTRTTVQSQEGMPSKKDKSLPAEINSTTVTLATPQSSNLVQCSLLTAAENSRAGAASAKGFSPPARQRALTATPLSSPGRPLTVSKSHRS</sequence>
<dbReference type="PANTHER" id="PTHR31145:SF2">
    <property type="entry name" value="FLAVIN CARRIER PROTEIN 2"/>
    <property type="match status" value="1"/>
</dbReference>
<dbReference type="PANTHER" id="PTHR31145">
    <property type="entry name" value="INTEGRAL MEMBRANE PROTEIN (AFU_ORTHOLOGUE AFUA_7G01610)"/>
    <property type="match status" value="1"/>
</dbReference>
<feature type="compositionally biased region" description="Acidic residues" evidence="1">
    <location>
        <begin position="840"/>
        <end position="855"/>
    </location>
</feature>
<feature type="region of interest" description="Disordered" evidence="1">
    <location>
        <begin position="1251"/>
        <end position="1289"/>
    </location>
</feature>
<feature type="domain" description="TRP C-terminal" evidence="3">
    <location>
        <begin position="168"/>
        <end position="756"/>
    </location>
</feature>
<comment type="caution">
    <text evidence="4">The sequence shown here is derived from an EMBL/GenBank/DDBJ whole genome shotgun (WGS) entry which is preliminary data.</text>
</comment>
<evidence type="ECO:0000256" key="1">
    <source>
        <dbReference type="SAM" id="MobiDB-lite"/>
    </source>
</evidence>
<feature type="compositionally biased region" description="Polar residues" evidence="1">
    <location>
        <begin position="961"/>
        <end position="970"/>
    </location>
</feature>
<dbReference type="InterPro" id="IPR010308">
    <property type="entry name" value="TRP_C"/>
</dbReference>
<dbReference type="GO" id="GO:0055085">
    <property type="term" value="P:transmembrane transport"/>
    <property type="evidence" value="ECO:0007669"/>
    <property type="project" value="TreeGrafter"/>
</dbReference>
<dbReference type="GO" id="GO:0009272">
    <property type="term" value="P:fungal-type cell wall biogenesis"/>
    <property type="evidence" value="ECO:0007669"/>
    <property type="project" value="TreeGrafter"/>
</dbReference>
<reference evidence="4" key="1">
    <citation type="submission" date="2021-11" db="EMBL/GenBank/DDBJ databases">
        <authorList>
            <person name="Herlambang A."/>
            <person name="Guo Y."/>
            <person name="Takashima Y."/>
            <person name="Nishizawa T."/>
        </authorList>
    </citation>
    <scope>NUCLEOTIDE SEQUENCE</scope>
    <source>
        <strain evidence="4">E1425</strain>
    </source>
</reference>
<dbReference type="Pfam" id="PF06011">
    <property type="entry name" value="TRP"/>
    <property type="match status" value="1"/>
</dbReference>
<keyword evidence="2" id="KW-0812">Transmembrane</keyword>
<gene>
    <name evidence="4" type="ORF">EMPS_05566</name>
</gene>
<name>A0A9P3LWM1_9FUNG</name>
<feature type="compositionally biased region" description="Polar residues" evidence="1">
    <location>
        <begin position="880"/>
        <end position="889"/>
    </location>
</feature>
<reference evidence="4" key="2">
    <citation type="journal article" date="2022" name="Microbiol. Resour. Announc.">
        <title>Whole-Genome Sequence of Entomortierella parvispora E1425, a Mucoromycotan Fungus Associated with Burkholderiaceae-Related Endosymbiotic Bacteria.</title>
        <authorList>
            <person name="Herlambang A."/>
            <person name="Guo Y."/>
            <person name="Takashima Y."/>
            <person name="Narisawa K."/>
            <person name="Ohta H."/>
            <person name="Nishizawa T."/>
        </authorList>
    </citation>
    <scope>NUCLEOTIDE SEQUENCE</scope>
    <source>
        <strain evidence="4">E1425</strain>
    </source>
</reference>
<feature type="compositionally biased region" description="Basic and acidic residues" evidence="1">
    <location>
        <begin position="761"/>
        <end position="772"/>
    </location>
</feature>